<comment type="caution">
    <text evidence="4">The sequence shown here is derived from an EMBL/GenBank/DDBJ whole genome shotgun (WGS) entry which is preliminary data.</text>
</comment>
<organism evidence="4 5">
    <name type="scientific">Sphingomonas natans</name>
    <dbReference type="NCBI Taxonomy" id="3063330"/>
    <lineage>
        <taxon>Bacteria</taxon>
        <taxon>Pseudomonadati</taxon>
        <taxon>Pseudomonadota</taxon>
        <taxon>Alphaproteobacteria</taxon>
        <taxon>Sphingomonadales</taxon>
        <taxon>Sphingomonadaceae</taxon>
        <taxon>Sphingomonas</taxon>
    </lineage>
</organism>
<dbReference type="SMART" id="SM00267">
    <property type="entry name" value="GGDEF"/>
    <property type="match status" value="1"/>
</dbReference>
<gene>
    <name evidence="4" type="ORF">Q4F19_10870</name>
</gene>
<dbReference type="SUPFAM" id="SSF55073">
    <property type="entry name" value="Nucleotide cyclase"/>
    <property type="match status" value="1"/>
</dbReference>
<dbReference type="PROSITE" id="PS50887">
    <property type="entry name" value="GGDEF"/>
    <property type="match status" value="1"/>
</dbReference>
<dbReference type="CDD" id="cd01949">
    <property type="entry name" value="GGDEF"/>
    <property type="match status" value="1"/>
</dbReference>
<dbReference type="EC" id="2.7.7.65" evidence="1"/>
<dbReference type="InterPro" id="IPR000160">
    <property type="entry name" value="GGDEF_dom"/>
</dbReference>
<keyword evidence="4" id="KW-0548">Nucleotidyltransferase</keyword>
<keyword evidence="5" id="KW-1185">Reference proteome</keyword>
<sequence length="327" mass="35100">MHHDPRLGAALRAAKLPDGPGWMARLRHRLGFGAKAAAPVEVEGILPPADDEALLTLMAPSPGVEALTRLLEELIVSAQMRIDGAVLLVGRSADEAEAYREALATEAEALIGSTLGDQVTAALVGVTRNMVARARGAEEKLRSMGAELETVQRDLAEARQSAERDQLTGLPNRRALEAALLRAVEGTRAADQALSLAFCDIDHFKRLNDTHGHALGDRVLRLVGDCLTDGAGADAFVGRQGGEEFVMLFEGVPLDEAAARVDAIRAELATRDFKSRTNETPIGRITFSAGVAQLRPDEQGDGLLHRADEALYRAKDKGRNRIELDRG</sequence>
<dbReference type="Proteomes" id="UP001169764">
    <property type="component" value="Unassembled WGS sequence"/>
</dbReference>
<dbReference type="InterPro" id="IPR029787">
    <property type="entry name" value="Nucleotide_cyclase"/>
</dbReference>
<dbReference type="EMBL" id="JAUOTP010000004">
    <property type="protein sequence ID" value="MDO6414883.1"/>
    <property type="molecule type" value="Genomic_DNA"/>
</dbReference>
<feature type="domain" description="GGDEF" evidence="3">
    <location>
        <begin position="192"/>
        <end position="327"/>
    </location>
</feature>
<evidence type="ECO:0000313" key="5">
    <source>
        <dbReference type="Proteomes" id="UP001169764"/>
    </source>
</evidence>
<reference evidence="4" key="1">
    <citation type="submission" date="2023-07" db="EMBL/GenBank/DDBJ databases">
        <authorList>
            <person name="Kim M."/>
        </authorList>
    </citation>
    <scope>NUCLEOTIDE SEQUENCE</scope>
    <source>
        <strain evidence="4">BIUV-7</strain>
    </source>
</reference>
<dbReference type="PANTHER" id="PTHR45138:SF24">
    <property type="entry name" value="DIGUANYLATE CYCLASE DGCC-RELATED"/>
    <property type="match status" value="1"/>
</dbReference>
<name>A0ABT8YAL6_9SPHN</name>
<keyword evidence="2" id="KW-0175">Coiled coil</keyword>
<dbReference type="InterPro" id="IPR043128">
    <property type="entry name" value="Rev_trsase/Diguanyl_cyclase"/>
</dbReference>
<dbReference type="InterPro" id="IPR050469">
    <property type="entry name" value="Diguanylate_Cyclase"/>
</dbReference>
<evidence type="ECO:0000259" key="3">
    <source>
        <dbReference type="PROSITE" id="PS50887"/>
    </source>
</evidence>
<dbReference type="NCBIfam" id="TIGR00254">
    <property type="entry name" value="GGDEF"/>
    <property type="match status" value="1"/>
</dbReference>
<dbReference type="GO" id="GO:0052621">
    <property type="term" value="F:diguanylate cyclase activity"/>
    <property type="evidence" value="ECO:0007669"/>
    <property type="project" value="UniProtKB-EC"/>
</dbReference>
<keyword evidence="4" id="KW-0808">Transferase</keyword>
<evidence type="ECO:0000313" key="4">
    <source>
        <dbReference type="EMBL" id="MDO6414883.1"/>
    </source>
</evidence>
<dbReference type="RefSeq" id="WP_303542446.1">
    <property type="nucleotide sequence ID" value="NZ_JAUOTP010000004.1"/>
</dbReference>
<proteinExistence type="predicted"/>
<evidence type="ECO:0000256" key="1">
    <source>
        <dbReference type="ARBA" id="ARBA00012528"/>
    </source>
</evidence>
<protein>
    <recommendedName>
        <fullName evidence="1">diguanylate cyclase</fullName>
        <ecNumber evidence="1">2.7.7.65</ecNumber>
    </recommendedName>
</protein>
<feature type="coiled-coil region" evidence="2">
    <location>
        <begin position="134"/>
        <end position="168"/>
    </location>
</feature>
<dbReference type="Gene3D" id="3.30.70.270">
    <property type="match status" value="1"/>
</dbReference>
<dbReference type="PANTHER" id="PTHR45138">
    <property type="entry name" value="REGULATORY COMPONENTS OF SENSORY TRANSDUCTION SYSTEM"/>
    <property type="match status" value="1"/>
</dbReference>
<accession>A0ABT8YAL6</accession>
<dbReference type="Pfam" id="PF00990">
    <property type="entry name" value="GGDEF"/>
    <property type="match status" value="1"/>
</dbReference>
<evidence type="ECO:0000256" key="2">
    <source>
        <dbReference type="SAM" id="Coils"/>
    </source>
</evidence>